<protein>
    <submittedName>
        <fullName evidence="3">WD40-like protein</fullName>
    </submittedName>
</protein>
<dbReference type="Pfam" id="PF07676">
    <property type="entry name" value="PD40"/>
    <property type="match status" value="3"/>
</dbReference>
<comment type="similarity">
    <text evidence="1">Belongs to the TolB family.</text>
</comment>
<dbReference type="Gene3D" id="2.120.10.30">
    <property type="entry name" value="TolB, C-terminal domain"/>
    <property type="match status" value="2"/>
</dbReference>
<proteinExistence type="inferred from homology"/>
<accession>A0A0C2GEE2</accession>
<evidence type="ECO:0000313" key="4">
    <source>
        <dbReference type="Proteomes" id="UP000054047"/>
    </source>
</evidence>
<dbReference type="EMBL" id="KN734541">
    <property type="protein sequence ID" value="KIH57299.1"/>
    <property type="molecule type" value="Genomic_DNA"/>
</dbReference>
<dbReference type="AlphaFoldDB" id="A0A0C2GEE2"/>
<dbReference type="InterPro" id="IPR011659">
    <property type="entry name" value="WD40"/>
</dbReference>
<feature type="region of interest" description="Disordered" evidence="2">
    <location>
        <begin position="65"/>
        <end position="87"/>
    </location>
</feature>
<dbReference type="SUPFAM" id="SSF82171">
    <property type="entry name" value="DPP6 N-terminal domain-like"/>
    <property type="match status" value="1"/>
</dbReference>
<feature type="compositionally biased region" description="Polar residues" evidence="2">
    <location>
        <begin position="65"/>
        <end position="74"/>
    </location>
</feature>
<dbReference type="Proteomes" id="UP000054047">
    <property type="component" value="Unassembled WGS sequence"/>
</dbReference>
<reference evidence="3 4" key="1">
    <citation type="submission" date="2013-12" db="EMBL/GenBank/DDBJ databases">
        <title>Draft genome of the parsitic nematode Ancylostoma duodenale.</title>
        <authorList>
            <person name="Mitreva M."/>
        </authorList>
    </citation>
    <scope>NUCLEOTIDE SEQUENCE [LARGE SCALE GENOMIC DNA]</scope>
    <source>
        <strain evidence="3 4">Zhejiang</strain>
    </source>
</reference>
<dbReference type="OrthoDB" id="43744at2759"/>
<name>A0A0C2GEE2_9BILA</name>
<evidence type="ECO:0000256" key="1">
    <source>
        <dbReference type="ARBA" id="ARBA00009820"/>
    </source>
</evidence>
<evidence type="ECO:0000256" key="2">
    <source>
        <dbReference type="SAM" id="MobiDB-lite"/>
    </source>
</evidence>
<sequence length="465" mass="52565">MKYKKIYRLDLNGPANQTLHRLSTGIGSCTCSFFYPNNKDVLYAGNFHKQRSQMTKGIPQLQTKMTTRRGSSDPSCPVKKCQSPEAQRDPELQQLCNTSYTWDIYADYDIFKVNEYGNIVTQLTNNDVYDAEALTDVLGYDGGGFFSPDSKKIVFRASRPTADEEKRKYSALLKYNLVAPTEMELYVVNVDGTGLRPVFPQKLGRANWAPFYHPDNKRIVFSSNFNATGSDYNSFDLYIVNEDGTGLEKITMDEGRFDSFPMFSHKGDKFVWGSSRNAKNPHDINIFIADWIYELDLNTDPRTQTMRRTSTGLGGLHAPSSSKKMTTITGCMQAISGRSLNISSYPNIAKTCPQKKCQNISAITDPVLKKLCNTSYTWDIVPEYDVFKVNKYGNIVEQLTDHPGYDAEAVLSPDGKMIAFTSIRSGDLELWTMNIDGSNLNQCNAMEHRIKIRVKEVWINVEVFS</sequence>
<organism evidence="3 4">
    <name type="scientific">Ancylostoma duodenale</name>
    <dbReference type="NCBI Taxonomy" id="51022"/>
    <lineage>
        <taxon>Eukaryota</taxon>
        <taxon>Metazoa</taxon>
        <taxon>Ecdysozoa</taxon>
        <taxon>Nematoda</taxon>
        <taxon>Chromadorea</taxon>
        <taxon>Rhabditida</taxon>
        <taxon>Rhabditina</taxon>
        <taxon>Rhabditomorpha</taxon>
        <taxon>Strongyloidea</taxon>
        <taxon>Ancylostomatidae</taxon>
        <taxon>Ancylostomatinae</taxon>
        <taxon>Ancylostoma</taxon>
    </lineage>
</organism>
<dbReference type="PANTHER" id="PTHR36842:SF1">
    <property type="entry name" value="PROTEIN TOLB"/>
    <property type="match status" value="1"/>
</dbReference>
<keyword evidence="4" id="KW-1185">Reference proteome</keyword>
<dbReference type="PANTHER" id="PTHR36842">
    <property type="entry name" value="PROTEIN TOLB HOMOLOG"/>
    <property type="match status" value="1"/>
</dbReference>
<dbReference type="InterPro" id="IPR011042">
    <property type="entry name" value="6-blade_b-propeller_TolB-like"/>
</dbReference>
<gene>
    <name evidence="3" type="ORF">ANCDUO_12511</name>
</gene>
<evidence type="ECO:0000313" key="3">
    <source>
        <dbReference type="EMBL" id="KIH57299.1"/>
    </source>
</evidence>